<dbReference type="Pfam" id="PF14539">
    <property type="entry name" value="DUF4442"/>
    <property type="match status" value="1"/>
</dbReference>
<dbReference type="Gene3D" id="3.10.129.10">
    <property type="entry name" value="Hotdog Thioesterase"/>
    <property type="match status" value="1"/>
</dbReference>
<dbReference type="SUPFAM" id="SSF54637">
    <property type="entry name" value="Thioesterase/thiol ester dehydrase-isomerase"/>
    <property type="match status" value="1"/>
</dbReference>
<dbReference type="InterPro" id="IPR027961">
    <property type="entry name" value="DUF4442"/>
</dbReference>
<proteinExistence type="predicted"/>
<name>A0A832EJ55_9BACT</name>
<dbReference type="EMBL" id="DSTK01000020">
    <property type="protein sequence ID" value="HFK97030.1"/>
    <property type="molecule type" value="Genomic_DNA"/>
</dbReference>
<dbReference type="AlphaFoldDB" id="A0A832EJ55"/>
<sequence length="158" mass="18069">MATIGDGGTTIVNHRTFRLLLNVYPPYLGAGVRVRHVSSDFREIVVEMPLRFFNRNYVGTHFGGSLYAMVDPFYMLMLIKNLGPDYIVWDKAATIDFVKPGRGTVRAHFRLEEKVLEEIKERVKDGGKYLPTFTVPVVDRHGDVVARVEKVLYVRKKP</sequence>
<organism evidence="1">
    <name type="scientific">Desulfacinum infernum</name>
    <dbReference type="NCBI Taxonomy" id="35837"/>
    <lineage>
        <taxon>Bacteria</taxon>
        <taxon>Pseudomonadati</taxon>
        <taxon>Thermodesulfobacteriota</taxon>
        <taxon>Syntrophobacteria</taxon>
        <taxon>Syntrophobacterales</taxon>
        <taxon>Syntrophobacteraceae</taxon>
        <taxon>Desulfacinum</taxon>
    </lineage>
</organism>
<gene>
    <name evidence="1" type="ORF">ENS06_06850</name>
</gene>
<dbReference type="InterPro" id="IPR029069">
    <property type="entry name" value="HotDog_dom_sf"/>
</dbReference>
<reference evidence="1" key="1">
    <citation type="journal article" date="2020" name="mSystems">
        <title>Genome- and Community-Level Interaction Insights into Carbon Utilization and Element Cycling Functions of Hydrothermarchaeota in Hydrothermal Sediment.</title>
        <authorList>
            <person name="Zhou Z."/>
            <person name="Liu Y."/>
            <person name="Xu W."/>
            <person name="Pan J."/>
            <person name="Luo Z.H."/>
            <person name="Li M."/>
        </authorList>
    </citation>
    <scope>NUCLEOTIDE SEQUENCE [LARGE SCALE GENOMIC DNA]</scope>
    <source>
        <strain evidence="1">SpSt-456</strain>
    </source>
</reference>
<accession>A0A832EJ55</accession>
<evidence type="ECO:0000313" key="1">
    <source>
        <dbReference type="EMBL" id="HFK97030.1"/>
    </source>
</evidence>
<protein>
    <submittedName>
        <fullName evidence="1">DUF4442 domain-containing protein</fullName>
    </submittedName>
</protein>
<comment type="caution">
    <text evidence="1">The sequence shown here is derived from an EMBL/GenBank/DDBJ whole genome shotgun (WGS) entry which is preliminary data.</text>
</comment>